<gene>
    <name evidence="7" type="ORF">S2091_2979</name>
</gene>
<name>A0A2S9GX86_9BURK</name>
<dbReference type="PANTHER" id="PTHR47235:SF1">
    <property type="entry name" value="BLR6548 PROTEIN"/>
    <property type="match status" value="1"/>
</dbReference>
<dbReference type="EMBL" id="PUGF01000014">
    <property type="protein sequence ID" value="PRC92320.1"/>
    <property type="molecule type" value="Genomic_DNA"/>
</dbReference>
<evidence type="ECO:0000256" key="1">
    <source>
        <dbReference type="ARBA" id="ARBA00010062"/>
    </source>
</evidence>
<dbReference type="InterPro" id="IPR028081">
    <property type="entry name" value="Leu-bd"/>
</dbReference>
<dbReference type="Gene3D" id="3.40.50.2300">
    <property type="match status" value="2"/>
</dbReference>
<feature type="chain" id="PRO_5015603205" evidence="5">
    <location>
        <begin position="21"/>
        <end position="376"/>
    </location>
</feature>
<organism evidence="7 8">
    <name type="scientific">Solimicrobium silvestre</name>
    <dbReference type="NCBI Taxonomy" id="2099400"/>
    <lineage>
        <taxon>Bacteria</taxon>
        <taxon>Pseudomonadati</taxon>
        <taxon>Pseudomonadota</taxon>
        <taxon>Betaproteobacteria</taxon>
        <taxon>Burkholderiales</taxon>
        <taxon>Oxalobacteraceae</taxon>
        <taxon>Solimicrobium</taxon>
    </lineage>
</organism>
<dbReference type="CDD" id="cd06326">
    <property type="entry name" value="PBP1_ABC_ligand_binding-like"/>
    <property type="match status" value="1"/>
</dbReference>
<dbReference type="Pfam" id="PF13458">
    <property type="entry name" value="Peripla_BP_6"/>
    <property type="match status" value="1"/>
</dbReference>
<dbReference type="SUPFAM" id="SSF53822">
    <property type="entry name" value="Periplasmic binding protein-like I"/>
    <property type="match status" value="1"/>
</dbReference>
<evidence type="ECO:0000259" key="6">
    <source>
        <dbReference type="Pfam" id="PF13458"/>
    </source>
</evidence>
<dbReference type="GO" id="GO:0006865">
    <property type="term" value="P:amino acid transport"/>
    <property type="evidence" value="ECO:0007669"/>
    <property type="project" value="UniProtKB-KW"/>
</dbReference>
<keyword evidence="4" id="KW-0029">Amino-acid transport</keyword>
<keyword evidence="8" id="KW-1185">Reference proteome</keyword>
<sequence length="376" mass="40879">MKISIYLTMLLFSMSALCHAENGVTSNTITIGQSAAFTGPAQQLGIGMRDGALAYFDHINSQGGVNGRQIKLISLDDGYNPDNAAANTHQLIDKENVFSLFGYVGTPTSNAALPLVTGAEIPFFGALTGAQSLREPFNRYIFNIRASYFEETEKIIQHSTTLSLNRIAVFYQNDAYGKAGLEGITRALKLRKIDVLAVATVERNSVDVAKAVEQIKKANPQAVVIISPYKSCAAFIKEMKKDNTVSPIFWNISFVGTQALSSELGAEGRGVMISQVVPAPGVEITAIVKEYRKLYLTKPDRQADFVSLEGFIAAKTFVEGLKRAGNSLTRTSFIHALEGMNKYDAGGFEIKFSPTNHNGSHFVDLTVIGKDTKLMN</sequence>
<evidence type="ECO:0000313" key="8">
    <source>
        <dbReference type="Proteomes" id="UP000237839"/>
    </source>
</evidence>
<dbReference type="PANTHER" id="PTHR47235">
    <property type="entry name" value="BLR6548 PROTEIN"/>
    <property type="match status" value="1"/>
</dbReference>
<dbReference type="AlphaFoldDB" id="A0A2S9GX86"/>
<reference evidence="7 8" key="1">
    <citation type="submission" date="2018-02" db="EMBL/GenBank/DDBJ databases">
        <title>Solimicrobium silvestre gen. nov., sp. nov., isolated from alpine forest soil.</title>
        <authorList>
            <person name="Margesin R."/>
            <person name="Albuquerque L."/>
            <person name="Zhang D.-C."/>
            <person name="Froufe H.J.C."/>
            <person name="Severino R."/>
            <person name="Roxo I."/>
            <person name="Egas C."/>
            <person name="Da Costa M.S."/>
        </authorList>
    </citation>
    <scope>NUCLEOTIDE SEQUENCE [LARGE SCALE GENOMIC DNA]</scope>
    <source>
        <strain evidence="7 8">S20-91</strain>
    </source>
</reference>
<proteinExistence type="inferred from homology"/>
<keyword evidence="2" id="KW-0813">Transport</keyword>
<comment type="caution">
    <text evidence="7">The sequence shown here is derived from an EMBL/GenBank/DDBJ whole genome shotgun (WGS) entry which is preliminary data.</text>
</comment>
<dbReference type="Proteomes" id="UP000237839">
    <property type="component" value="Unassembled WGS sequence"/>
</dbReference>
<evidence type="ECO:0000256" key="3">
    <source>
        <dbReference type="ARBA" id="ARBA00022729"/>
    </source>
</evidence>
<comment type="similarity">
    <text evidence="1">Belongs to the leucine-binding protein family.</text>
</comment>
<feature type="signal peptide" evidence="5">
    <location>
        <begin position="1"/>
        <end position="20"/>
    </location>
</feature>
<evidence type="ECO:0000313" key="7">
    <source>
        <dbReference type="EMBL" id="PRC92320.1"/>
    </source>
</evidence>
<dbReference type="InterPro" id="IPR000709">
    <property type="entry name" value="Leu_Ile_Val-bd"/>
</dbReference>
<dbReference type="PRINTS" id="PR00337">
    <property type="entry name" value="LEUILEVALBP"/>
</dbReference>
<dbReference type="OrthoDB" id="9777352at2"/>
<protein>
    <submittedName>
        <fullName evidence="7">Periplasmic binding protein</fullName>
    </submittedName>
</protein>
<dbReference type="InterPro" id="IPR028082">
    <property type="entry name" value="Peripla_BP_I"/>
</dbReference>
<keyword evidence="3 5" id="KW-0732">Signal</keyword>
<evidence type="ECO:0000256" key="5">
    <source>
        <dbReference type="SAM" id="SignalP"/>
    </source>
</evidence>
<evidence type="ECO:0000256" key="2">
    <source>
        <dbReference type="ARBA" id="ARBA00022448"/>
    </source>
</evidence>
<accession>A0A2S9GX86</accession>
<dbReference type="RefSeq" id="WP_105532728.1">
    <property type="nucleotide sequence ID" value="NZ_PUGF01000014.1"/>
</dbReference>
<feature type="domain" description="Leucine-binding protein" evidence="6">
    <location>
        <begin position="28"/>
        <end position="369"/>
    </location>
</feature>
<evidence type="ECO:0000256" key="4">
    <source>
        <dbReference type="ARBA" id="ARBA00022970"/>
    </source>
</evidence>